<reference evidence="2 3" key="1">
    <citation type="submission" date="2018-02" db="EMBL/GenBank/DDBJ databases">
        <title>Comparative genomes isolates from brazilian mangrove.</title>
        <authorList>
            <person name="Araujo J.E."/>
            <person name="Taketani R.G."/>
            <person name="Silva M.C.P."/>
            <person name="Loureco M.V."/>
            <person name="Andreote F.D."/>
        </authorList>
    </citation>
    <scope>NUCLEOTIDE SEQUENCE [LARGE SCALE GENOMIC DNA]</scope>
    <source>
        <strain evidence="2 3">NAP PRIS-MGV</strain>
    </source>
</reference>
<feature type="transmembrane region" description="Helical" evidence="1">
    <location>
        <begin position="100"/>
        <end position="125"/>
    </location>
</feature>
<dbReference type="AlphaFoldDB" id="A0A2S8FLM8"/>
<feature type="transmembrane region" description="Helical" evidence="1">
    <location>
        <begin position="400"/>
        <end position="425"/>
    </location>
</feature>
<dbReference type="EMBL" id="PUIB01000018">
    <property type="protein sequence ID" value="PQO33057.1"/>
    <property type="molecule type" value="Genomic_DNA"/>
</dbReference>
<feature type="transmembrane region" description="Helical" evidence="1">
    <location>
        <begin position="42"/>
        <end position="62"/>
    </location>
</feature>
<protein>
    <submittedName>
        <fullName evidence="2">Uncharacterized protein</fullName>
    </submittedName>
</protein>
<evidence type="ECO:0000313" key="2">
    <source>
        <dbReference type="EMBL" id="PQO33057.1"/>
    </source>
</evidence>
<comment type="caution">
    <text evidence="2">The sequence shown here is derived from an EMBL/GenBank/DDBJ whole genome shotgun (WGS) entry which is preliminary data.</text>
</comment>
<accession>A0A2S8FLM8</accession>
<name>A0A2S8FLM8_9BACT</name>
<gene>
    <name evidence="2" type="ORF">C5Y98_18145</name>
</gene>
<sequence>MTPETTSPFQSPQADDNQSIRSLIGDTNFEIAQRVQAVYTALIWQVVCLILTPILAIGSGMLSDQELAQMISTGINLTLLISVQSFSVWSLWRLCRATGASWVTTTTHCGLALFPCISIFALLHISESTRETLEKAGIPFHHSGPDWSRVQRIADRQQESSYASPFDLPAANQLYNLVFCDNVNYLTPIDPAAAGPDWIELPESFDSPANLRSIVQDTTADCRVRLLAARQLAAFTDAERPEEGLPEQGLGIVFEATHKEGMYVVAMYADGGLVCLRSDSTFRLLPPGDEGLACQVREVVDKVFQKQHAYAPYPFQRPEPPSPGEARITLLTTSGTRVAQASWKVFYRHPATQIVAEAMVTLVDELYGFAPPQKDASESQVVNQLANAMRATPTVTYFRLMVRIAMGIYAFATIAIGLSIAGLPMWDWDLALYYSAVLFGVYAEFRLMRSLNATSRGITYGVLLLVPVLGFVGLALADFAAGRFLKQSNGLDDDTRAFSPLE</sequence>
<proteinExistence type="predicted"/>
<feature type="transmembrane region" description="Helical" evidence="1">
    <location>
        <begin position="431"/>
        <end position="448"/>
    </location>
</feature>
<dbReference type="RefSeq" id="WP_105356201.1">
    <property type="nucleotide sequence ID" value="NZ_PUIB01000018.1"/>
</dbReference>
<dbReference type="OrthoDB" id="292397at2"/>
<keyword evidence="1" id="KW-1133">Transmembrane helix</keyword>
<feature type="transmembrane region" description="Helical" evidence="1">
    <location>
        <begin position="460"/>
        <end position="481"/>
    </location>
</feature>
<organism evidence="2 3">
    <name type="scientific">Blastopirellula marina</name>
    <dbReference type="NCBI Taxonomy" id="124"/>
    <lineage>
        <taxon>Bacteria</taxon>
        <taxon>Pseudomonadati</taxon>
        <taxon>Planctomycetota</taxon>
        <taxon>Planctomycetia</taxon>
        <taxon>Pirellulales</taxon>
        <taxon>Pirellulaceae</taxon>
        <taxon>Blastopirellula</taxon>
    </lineage>
</organism>
<evidence type="ECO:0000313" key="3">
    <source>
        <dbReference type="Proteomes" id="UP000239388"/>
    </source>
</evidence>
<dbReference type="Proteomes" id="UP000239388">
    <property type="component" value="Unassembled WGS sequence"/>
</dbReference>
<feature type="transmembrane region" description="Helical" evidence="1">
    <location>
        <begin position="74"/>
        <end position="94"/>
    </location>
</feature>
<keyword evidence="1" id="KW-0472">Membrane</keyword>
<evidence type="ECO:0000256" key="1">
    <source>
        <dbReference type="SAM" id="Phobius"/>
    </source>
</evidence>
<keyword evidence="1" id="KW-0812">Transmembrane</keyword>